<evidence type="ECO:0000259" key="2">
    <source>
        <dbReference type="Pfam" id="PF07749"/>
    </source>
</evidence>
<evidence type="ECO:0000313" key="5">
    <source>
        <dbReference type="Proteomes" id="UP001159363"/>
    </source>
</evidence>
<dbReference type="Pfam" id="PF07912">
    <property type="entry name" value="ERp29_N"/>
    <property type="match status" value="1"/>
</dbReference>
<evidence type="ECO:0008006" key="6">
    <source>
        <dbReference type="Google" id="ProtNLM"/>
    </source>
</evidence>
<dbReference type="Gene3D" id="3.40.30.10">
    <property type="entry name" value="Glutaredoxin"/>
    <property type="match status" value="1"/>
</dbReference>
<accession>A0ABQ9HRT5</accession>
<keyword evidence="1" id="KW-0256">Endoplasmic reticulum</keyword>
<dbReference type="Pfam" id="PF07749">
    <property type="entry name" value="ERp29"/>
    <property type="match status" value="1"/>
</dbReference>
<proteinExistence type="predicted"/>
<dbReference type="CDD" id="cd00238">
    <property type="entry name" value="ERp29c"/>
    <property type="match status" value="1"/>
</dbReference>
<dbReference type="SUPFAM" id="SSF47933">
    <property type="entry name" value="ERP29 C domain-like"/>
    <property type="match status" value="1"/>
</dbReference>
<evidence type="ECO:0000259" key="3">
    <source>
        <dbReference type="Pfam" id="PF07912"/>
    </source>
</evidence>
<dbReference type="EMBL" id="JARBHB010000004">
    <property type="protein sequence ID" value="KAJ8886985.1"/>
    <property type="molecule type" value="Genomic_DNA"/>
</dbReference>
<dbReference type="InterPro" id="IPR036249">
    <property type="entry name" value="Thioredoxin-like_sf"/>
</dbReference>
<dbReference type="InterPro" id="IPR011679">
    <property type="entry name" value="ERp29_C"/>
</dbReference>
<dbReference type="InterPro" id="IPR012883">
    <property type="entry name" value="ERp29_N"/>
</dbReference>
<reference evidence="4 5" key="1">
    <citation type="submission" date="2023-02" db="EMBL/GenBank/DDBJ databases">
        <title>LHISI_Scaffold_Assembly.</title>
        <authorList>
            <person name="Stuart O.P."/>
            <person name="Cleave R."/>
            <person name="Magrath M.J.L."/>
            <person name="Mikheyev A.S."/>
        </authorList>
    </citation>
    <scope>NUCLEOTIDE SEQUENCE [LARGE SCALE GENOMIC DNA]</scope>
    <source>
        <strain evidence="4">Daus_M_001</strain>
        <tissue evidence="4">Leg muscle</tissue>
    </source>
</reference>
<feature type="domain" description="ERp29 N-terminal" evidence="3">
    <location>
        <begin position="95"/>
        <end position="200"/>
    </location>
</feature>
<sequence>MPADSGNVLGICDAVTLTSSLVNSNSVFSTGIVVNSNIGPVGRRSVNCCQLPRYRGGALSSQTHLSPSVFDPSKGGVYRTDRTETGHHLRHMQLQVIPKFKAAVVKFDVAYPYGAKHDEYANVAESASTISDLLFAEVGVKDYGEKENTDLAARFSLKKDDFPVVKLFVAGENPHTFINPDFTEDNLKKFILSKSGIRIRLPGCLNEFDNLALQFMTSDDNERKSIWQKAEKMWANISGEVEKKTAEMYVKTMHRVLDKGNDFIGNELKRLEKIIKSKISEEKRGGMQQRLNILRSFQHEEL</sequence>
<dbReference type="InterPro" id="IPR016855">
    <property type="entry name" value="ERp29"/>
</dbReference>
<name>A0ABQ9HRT5_9NEOP</name>
<dbReference type="PANTHER" id="PTHR12211">
    <property type="entry name" value="ENDOPLASMIC RETICULUM PROTEIN ERP29"/>
    <property type="match status" value="1"/>
</dbReference>
<evidence type="ECO:0000256" key="1">
    <source>
        <dbReference type="ARBA" id="ARBA00022824"/>
    </source>
</evidence>
<dbReference type="InterPro" id="IPR036356">
    <property type="entry name" value="ERp29_C_sf"/>
</dbReference>
<evidence type="ECO:0000313" key="4">
    <source>
        <dbReference type="EMBL" id="KAJ8886985.1"/>
    </source>
</evidence>
<comment type="caution">
    <text evidence="4">The sequence shown here is derived from an EMBL/GenBank/DDBJ whole genome shotgun (WGS) entry which is preliminary data.</text>
</comment>
<keyword evidence="5" id="KW-1185">Reference proteome</keyword>
<feature type="domain" description="Endoplasmic reticulum resident protein 29 C-terminal" evidence="2">
    <location>
        <begin position="203"/>
        <end position="297"/>
    </location>
</feature>
<dbReference type="SUPFAM" id="SSF52833">
    <property type="entry name" value="Thioredoxin-like"/>
    <property type="match status" value="1"/>
</dbReference>
<protein>
    <recommendedName>
        <fullName evidence="6">Endoplasmic reticulum resident protein 29</fullName>
    </recommendedName>
</protein>
<organism evidence="4 5">
    <name type="scientific">Dryococelus australis</name>
    <dbReference type="NCBI Taxonomy" id="614101"/>
    <lineage>
        <taxon>Eukaryota</taxon>
        <taxon>Metazoa</taxon>
        <taxon>Ecdysozoa</taxon>
        <taxon>Arthropoda</taxon>
        <taxon>Hexapoda</taxon>
        <taxon>Insecta</taxon>
        <taxon>Pterygota</taxon>
        <taxon>Neoptera</taxon>
        <taxon>Polyneoptera</taxon>
        <taxon>Phasmatodea</taxon>
        <taxon>Verophasmatodea</taxon>
        <taxon>Anareolatae</taxon>
        <taxon>Phasmatidae</taxon>
        <taxon>Eurycanthinae</taxon>
        <taxon>Dryococelus</taxon>
    </lineage>
</organism>
<dbReference type="Proteomes" id="UP001159363">
    <property type="component" value="Chromosome X"/>
</dbReference>
<dbReference type="Gene3D" id="1.20.1150.12">
    <property type="entry name" value="Endoplasmic reticulum resident protein 29, C-terminal domain"/>
    <property type="match status" value="1"/>
</dbReference>
<gene>
    <name evidence="4" type="ORF">PR048_013199</name>
</gene>
<dbReference type="PANTHER" id="PTHR12211:SF0">
    <property type="entry name" value="ENDOPLASMIC RETICULUM RESIDENT PROTEIN 29"/>
    <property type="match status" value="1"/>
</dbReference>